<name>A0A7S3C5L7_9EUKA</name>
<dbReference type="Pfam" id="PF04969">
    <property type="entry name" value="CS"/>
    <property type="match status" value="1"/>
</dbReference>
<evidence type="ECO:0000313" key="4">
    <source>
        <dbReference type="EMBL" id="CAE0154900.1"/>
    </source>
</evidence>
<dbReference type="InterPro" id="IPR007052">
    <property type="entry name" value="CS_dom"/>
</dbReference>
<dbReference type="GO" id="GO:0006457">
    <property type="term" value="P:protein folding"/>
    <property type="evidence" value="ECO:0007669"/>
    <property type="project" value="TreeGrafter"/>
</dbReference>
<dbReference type="GO" id="GO:0051082">
    <property type="term" value="F:unfolded protein binding"/>
    <property type="evidence" value="ECO:0007669"/>
    <property type="project" value="TreeGrafter"/>
</dbReference>
<sequence length="305" mass="33242">MVPFEFTYVRIPADNSEPFEELTGTAAEPGDVMAQKICKEHFSKNGGIKDTNVLRAQYGDVVDEKLGALERVAAEGSVETFALVRPSKETQPIANCGTYIYLDELGVLKGLPKNARASEIARGCGLEVESPFLGDVYVGRVNIEASPVRVESVRATDLNAGSKFMSNAPSENYKTQQAMFEYEKVAKAKQVGAKSPEEQARIDEARGWRWAQTAEDVEISVTVPNETKANDVTVKFGGQSLRVTFKSKPTEPIAEFKLFAAIRVDECTWTMGSLDGGARAVQVTMEKMEAVTWDALEVASGGKLV</sequence>
<feature type="domain" description="CS" evidence="3">
    <location>
        <begin position="203"/>
        <end position="297"/>
    </location>
</feature>
<evidence type="ECO:0000256" key="2">
    <source>
        <dbReference type="ARBA" id="ARBA00022490"/>
    </source>
</evidence>
<dbReference type="PANTHER" id="PTHR12356:SF3">
    <property type="entry name" value="NUCLEAR MIGRATION PROTEIN NUDC"/>
    <property type="match status" value="1"/>
</dbReference>
<dbReference type="InterPro" id="IPR008978">
    <property type="entry name" value="HSP20-like_chaperone"/>
</dbReference>
<dbReference type="EMBL" id="HBHX01073691">
    <property type="protein sequence ID" value="CAE0154900.1"/>
    <property type="molecule type" value="Transcribed_RNA"/>
</dbReference>
<proteinExistence type="predicted"/>
<evidence type="ECO:0000256" key="1">
    <source>
        <dbReference type="ARBA" id="ARBA00004496"/>
    </source>
</evidence>
<evidence type="ECO:0000259" key="3">
    <source>
        <dbReference type="PROSITE" id="PS51203"/>
    </source>
</evidence>
<dbReference type="PROSITE" id="PS51203">
    <property type="entry name" value="CS"/>
    <property type="match status" value="1"/>
</dbReference>
<dbReference type="GO" id="GO:0005737">
    <property type="term" value="C:cytoplasm"/>
    <property type="evidence" value="ECO:0007669"/>
    <property type="project" value="UniProtKB-SubCell"/>
</dbReference>
<accession>A0A7S3C5L7</accession>
<dbReference type="SUPFAM" id="SSF49764">
    <property type="entry name" value="HSP20-like chaperones"/>
    <property type="match status" value="1"/>
</dbReference>
<comment type="subcellular location">
    <subcellularLocation>
        <location evidence="1">Cytoplasm</location>
    </subcellularLocation>
</comment>
<dbReference type="AlphaFoldDB" id="A0A7S3C5L7"/>
<dbReference type="PANTHER" id="PTHR12356">
    <property type="entry name" value="NUCLEAR MOVEMENT PROTEIN NUDC"/>
    <property type="match status" value="1"/>
</dbReference>
<reference evidence="4" key="1">
    <citation type="submission" date="2021-01" db="EMBL/GenBank/DDBJ databases">
        <authorList>
            <person name="Corre E."/>
            <person name="Pelletier E."/>
            <person name="Niang G."/>
            <person name="Scheremetjew M."/>
            <person name="Finn R."/>
            <person name="Kale V."/>
            <person name="Holt S."/>
            <person name="Cochrane G."/>
            <person name="Meng A."/>
            <person name="Brown T."/>
            <person name="Cohen L."/>
        </authorList>
    </citation>
    <scope>NUCLEOTIDE SEQUENCE</scope>
    <source>
        <strain evidence="4">CCMP281</strain>
    </source>
</reference>
<dbReference type="Gene3D" id="2.60.40.790">
    <property type="match status" value="1"/>
</dbReference>
<organism evidence="4">
    <name type="scientific">Haptolina ericina</name>
    <dbReference type="NCBI Taxonomy" id="156174"/>
    <lineage>
        <taxon>Eukaryota</taxon>
        <taxon>Haptista</taxon>
        <taxon>Haptophyta</taxon>
        <taxon>Prymnesiophyceae</taxon>
        <taxon>Prymnesiales</taxon>
        <taxon>Prymnesiaceae</taxon>
        <taxon>Haptolina</taxon>
    </lineage>
</organism>
<keyword evidence="2" id="KW-0963">Cytoplasm</keyword>
<gene>
    <name evidence="4" type="ORF">HERI1096_LOCUS40812</name>
</gene>
<dbReference type="CDD" id="cd06467">
    <property type="entry name" value="p23_NUDC_like"/>
    <property type="match status" value="1"/>
</dbReference>
<dbReference type="InterPro" id="IPR037898">
    <property type="entry name" value="NudC_fam"/>
</dbReference>
<protein>
    <recommendedName>
        <fullName evidence="3">CS domain-containing protein</fullName>
    </recommendedName>
</protein>